<accession>U1FZG7</accession>
<keyword evidence="8" id="KW-1185">Reference proteome</keyword>
<keyword evidence="4" id="KW-0560">Oxidoreductase</keyword>
<evidence type="ECO:0000256" key="2">
    <source>
        <dbReference type="ARBA" id="ARBA00022630"/>
    </source>
</evidence>
<evidence type="ECO:0000256" key="5">
    <source>
        <dbReference type="SAM" id="Phobius"/>
    </source>
</evidence>
<evidence type="ECO:0000259" key="6">
    <source>
        <dbReference type="Pfam" id="PF01494"/>
    </source>
</evidence>
<dbReference type="HOGENOM" id="CLU_009665_12_0_1"/>
<dbReference type="SUPFAM" id="SSF51905">
    <property type="entry name" value="FAD/NAD(P)-binding domain"/>
    <property type="match status" value="1"/>
</dbReference>
<feature type="transmembrane region" description="Helical" evidence="5">
    <location>
        <begin position="680"/>
        <end position="702"/>
    </location>
</feature>
<feature type="transmembrane region" description="Helical" evidence="5">
    <location>
        <begin position="532"/>
        <end position="551"/>
    </location>
</feature>
<keyword evidence="5" id="KW-0472">Membrane</keyword>
<reference evidence="8" key="1">
    <citation type="journal article" date="2014" name="BMC Genomics">
        <title>Genome characteristics reveal the impact of lichenization on lichen-forming fungus Endocarpon pusillum Hedwig (Verrucariales, Ascomycota).</title>
        <authorList>
            <person name="Wang Y.-Y."/>
            <person name="Liu B."/>
            <person name="Zhang X.-Y."/>
            <person name="Zhou Q.-M."/>
            <person name="Zhang T."/>
            <person name="Li H."/>
            <person name="Yu Y.-F."/>
            <person name="Zhang X.-L."/>
            <person name="Hao X.-Y."/>
            <person name="Wang M."/>
            <person name="Wang L."/>
            <person name="Wei J.-C."/>
        </authorList>
    </citation>
    <scope>NUCLEOTIDE SEQUENCE [LARGE SCALE GENOMIC DNA]</scope>
    <source>
        <strain evidence="8">Z07020 / HMAS-L-300199</strain>
    </source>
</reference>
<dbReference type="PANTHER" id="PTHR47356">
    <property type="entry name" value="FAD-DEPENDENT MONOOXYGENASE ASQG-RELATED"/>
    <property type="match status" value="1"/>
</dbReference>
<evidence type="ECO:0000256" key="4">
    <source>
        <dbReference type="ARBA" id="ARBA00023002"/>
    </source>
</evidence>
<dbReference type="OrthoDB" id="10029326at2759"/>
<protein>
    <recommendedName>
        <fullName evidence="6">FAD-binding domain-containing protein</fullName>
    </recommendedName>
</protein>
<dbReference type="PANTHER" id="PTHR47356:SF2">
    <property type="entry name" value="FAD-BINDING DOMAIN-CONTAINING PROTEIN-RELATED"/>
    <property type="match status" value="1"/>
</dbReference>
<feature type="transmembrane region" description="Helical" evidence="5">
    <location>
        <begin position="608"/>
        <end position="629"/>
    </location>
</feature>
<evidence type="ECO:0000313" key="8">
    <source>
        <dbReference type="Proteomes" id="UP000019373"/>
    </source>
</evidence>
<feature type="transmembrane region" description="Helical" evidence="5">
    <location>
        <begin position="764"/>
        <end position="790"/>
    </location>
</feature>
<sequence length="810" mass="89336">MATSHQDDTFKVVIVGGGIAGLTLANALQHAGVDYVLLEAKSEIAPSLGASIGIAPNGIRILDQLSCYDAIEGLITPVETVGLHDVNGKELAPRSDMFKLARVRMNYPVCFLDRQALLKILAEHVCDQSRICLSKRVATIEHFVDHVEVCCTDGTSYNGAVVVGADGVNSTVRREMWRAAEALESGLTSKEDRATLFAEYKCLYGISSPTAGLAIGNFEVTFAQDVSTMVISSKGGRVFWFLFGRLPKVCRAGEIPRFSRSEAEQFARENLDILITPTGVKFGHIWKNRENCTLVPIEEGDYAHWTWGRFACVGDSIHKMTPNSGAGGNAAIESAAALANAINSLKIAACNPSLEDVSHIMTGYQEERKFRVSETIKSAHQVTRFQALKGVKERLIAKYVLPVTVELGADSETDGWIGSTMLNYLPPPPRSLCGTMPFNPSQGRGKHESLLRRAIFALPLLAVGIWCFVVILKHLPFGLFTEILESGRISWDHDRSVSVIKTLFHIEFLDQMLRSAALAMVPSALAMDKPSALQMLTFITDTGLVYAIMLVEGARRANLFKPASLPFIFGLLAVNGIGVFFPLYYYLFYVLSPIATFAALDKRLTDRAFTLGVLPVLALSYYTPLFVAYCASSLELRYRALWMWHLFPVWTVVGQHVLAWTVMPKTIVTDRMQNPKRDLWAIRITIGSLTALSAAVWLSTLYQALRFGFSLSALFFPNDDIHTYLGGVRNMLVWDQLCFSLSSLLWMLYLFSDLKRAGMVRRSWSFVLGVLIGASVFGGTGAAVGVAWLWREEVLASRRHKDAVVKAKGS</sequence>
<dbReference type="GeneID" id="19242479"/>
<dbReference type="GO" id="GO:0004497">
    <property type="term" value="F:monooxygenase activity"/>
    <property type="evidence" value="ECO:0007669"/>
    <property type="project" value="InterPro"/>
</dbReference>
<dbReference type="PRINTS" id="PR00420">
    <property type="entry name" value="RNGMNOXGNASE"/>
</dbReference>
<dbReference type="OMA" id="YYALEHI"/>
<gene>
    <name evidence="7" type="ORF">EPUS_07597</name>
</gene>
<dbReference type="InterPro" id="IPR036188">
    <property type="entry name" value="FAD/NAD-bd_sf"/>
</dbReference>
<keyword evidence="5" id="KW-0812">Transmembrane</keyword>
<dbReference type="InterPro" id="IPR050562">
    <property type="entry name" value="FAD_mOase_fung"/>
</dbReference>
<dbReference type="Proteomes" id="UP000019373">
    <property type="component" value="Unassembled WGS sequence"/>
</dbReference>
<dbReference type="AlphaFoldDB" id="U1FZG7"/>
<evidence type="ECO:0000256" key="1">
    <source>
        <dbReference type="ARBA" id="ARBA00007992"/>
    </source>
</evidence>
<dbReference type="RefSeq" id="XP_007804002.1">
    <property type="nucleotide sequence ID" value="XM_007805811.1"/>
</dbReference>
<evidence type="ECO:0000313" key="7">
    <source>
        <dbReference type="EMBL" id="ERF70332.1"/>
    </source>
</evidence>
<feature type="domain" description="FAD-binding" evidence="6">
    <location>
        <begin position="11"/>
        <end position="342"/>
    </location>
</feature>
<comment type="similarity">
    <text evidence="1">Belongs to the paxM FAD-dependent monooxygenase family.</text>
</comment>
<keyword evidence="2" id="KW-0285">Flavoprotein</keyword>
<dbReference type="eggNOG" id="KOG2614">
    <property type="taxonomic scope" value="Eukaryota"/>
</dbReference>
<keyword evidence="3" id="KW-0274">FAD</keyword>
<keyword evidence="5" id="KW-1133">Transmembrane helix</keyword>
<dbReference type="GO" id="GO:0071949">
    <property type="term" value="F:FAD binding"/>
    <property type="evidence" value="ECO:0007669"/>
    <property type="project" value="InterPro"/>
</dbReference>
<evidence type="ECO:0000256" key="3">
    <source>
        <dbReference type="ARBA" id="ARBA00022827"/>
    </source>
</evidence>
<feature type="transmembrane region" description="Helical" evidence="5">
    <location>
        <begin position="563"/>
        <end position="588"/>
    </location>
</feature>
<dbReference type="Gene3D" id="3.50.50.60">
    <property type="entry name" value="FAD/NAD(P)-binding domain"/>
    <property type="match status" value="1"/>
</dbReference>
<feature type="transmembrane region" description="Helical" evidence="5">
    <location>
        <begin position="454"/>
        <end position="472"/>
    </location>
</feature>
<dbReference type="EMBL" id="KE721326">
    <property type="protein sequence ID" value="ERF70332.1"/>
    <property type="molecule type" value="Genomic_DNA"/>
</dbReference>
<dbReference type="Pfam" id="PF01494">
    <property type="entry name" value="FAD_binding_3"/>
    <property type="match status" value="1"/>
</dbReference>
<organism evidence="7 8">
    <name type="scientific">Endocarpon pusillum (strain Z07020 / HMAS-L-300199)</name>
    <name type="common">Lichen-forming fungus</name>
    <dbReference type="NCBI Taxonomy" id="1263415"/>
    <lineage>
        <taxon>Eukaryota</taxon>
        <taxon>Fungi</taxon>
        <taxon>Dikarya</taxon>
        <taxon>Ascomycota</taxon>
        <taxon>Pezizomycotina</taxon>
        <taxon>Eurotiomycetes</taxon>
        <taxon>Chaetothyriomycetidae</taxon>
        <taxon>Verrucariales</taxon>
        <taxon>Verrucariaceae</taxon>
        <taxon>Endocarpon</taxon>
    </lineage>
</organism>
<dbReference type="InterPro" id="IPR002938">
    <property type="entry name" value="FAD-bd"/>
</dbReference>
<name>U1FZG7_ENDPU</name>
<proteinExistence type="inferred from homology"/>
<feature type="transmembrane region" description="Helical" evidence="5">
    <location>
        <begin position="732"/>
        <end position="752"/>
    </location>
</feature>